<name>A0ABT3RP64_9BACT</name>
<evidence type="ECO:0000313" key="3">
    <source>
        <dbReference type="Proteomes" id="UP001209885"/>
    </source>
</evidence>
<dbReference type="EMBL" id="JAPFQN010000003">
    <property type="protein sequence ID" value="MCX2743400.1"/>
    <property type="molecule type" value="Genomic_DNA"/>
</dbReference>
<accession>A0ABT3RP64</accession>
<comment type="caution">
    <text evidence="2">The sequence shown here is derived from an EMBL/GenBank/DDBJ whole genome shotgun (WGS) entry which is preliminary data.</text>
</comment>
<dbReference type="InterPro" id="IPR058592">
    <property type="entry name" value="Gtf3_C"/>
</dbReference>
<keyword evidence="3" id="KW-1185">Reference proteome</keyword>
<reference evidence="2 3" key="1">
    <citation type="submission" date="2022-11" db="EMBL/GenBank/DDBJ databases">
        <title>The characterization of three novel Bacteroidetes species and genomic analysis of their roles in tidal elemental geochemical cycles.</title>
        <authorList>
            <person name="Ma K."/>
        </authorList>
    </citation>
    <scope>NUCLEOTIDE SEQUENCE [LARGE SCALE GENOMIC DNA]</scope>
    <source>
        <strain evidence="2 3">M17</strain>
    </source>
</reference>
<keyword evidence="2" id="KW-0328">Glycosyltransferase</keyword>
<dbReference type="EC" id="2.4.-.-" evidence="2"/>
<dbReference type="RefSeq" id="WP_266055780.1">
    <property type="nucleotide sequence ID" value="NZ_JAPFQN010000003.1"/>
</dbReference>
<dbReference type="SUPFAM" id="SSF53756">
    <property type="entry name" value="UDP-Glycosyltransferase/glycogen phosphorylase"/>
    <property type="match status" value="1"/>
</dbReference>
<dbReference type="GO" id="GO:0016757">
    <property type="term" value="F:glycosyltransferase activity"/>
    <property type="evidence" value="ECO:0007669"/>
    <property type="project" value="UniProtKB-KW"/>
</dbReference>
<sequence length="391" mass="45688">MNPLKTIFVFAYYSYKDPVFQSAVLPYLLKESDNYNFILLTWEQKEWEIKNNEKIEIEKFLSQNNITWKAKAWHSGRFKLFKKIYDFTIGLLYSLYLIYKYNCSIVYSEGFPGCIVGHYISKLSFTKHVIHTFEPHADYMLDAGVWSKKSWEYKLNKRMEKVVGKGADKLITGTENYKEILRHYIKTPIQVIPSCIDTDFYNFNSKAREIIREKLGIVENDIVIVYLGKLGGMYMKEEIFKFFSRCLLMDENFYLLLMTNESESSINNLRNEFRIPDNRMHTGFVKKDNVPDYLSASDIAFCGIRPIPSRRYSSPIKTGEYLSCGLPVIIPEGISDDSLVIEENDLGIVFQDLEKVDIKKVIELKKLDRSMIRAKGINYRSLKNAPSLFEI</sequence>
<evidence type="ECO:0000313" key="2">
    <source>
        <dbReference type="EMBL" id="MCX2743400.1"/>
    </source>
</evidence>
<dbReference type="Gene3D" id="3.40.50.2000">
    <property type="entry name" value="Glycogen Phosphorylase B"/>
    <property type="match status" value="2"/>
</dbReference>
<protein>
    <submittedName>
        <fullName evidence="2">Glycosyltransferase</fullName>
        <ecNumber evidence="2">2.4.-.-</ecNumber>
    </submittedName>
</protein>
<gene>
    <name evidence="2" type="ORF">OO013_05955</name>
</gene>
<organism evidence="2 3">
    <name type="scientific">Mangrovivirga halotolerans</name>
    <dbReference type="NCBI Taxonomy" id="2993936"/>
    <lineage>
        <taxon>Bacteria</taxon>
        <taxon>Pseudomonadati</taxon>
        <taxon>Bacteroidota</taxon>
        <taxon>Cytophagia</taxon>
        <taxon>Cytophagales</taxon>
        <taxon>Mangrovivirgaceae</taxon>
        <taxon>Mangrovivirga</taxon>
    </lineage>
</organism>
<evidence type="ECO:0000259" key="1">
    <source>
        <dbReference type="Pfam" id="PF26337"/>
    </source>
</evidence>
<dbReference type="PANTHER" id="PTHR12526">
    <property type="entry name" value="GLYCOSYLTRANSFERASE"/>
    <property type="match status" value="1"/>
</dbReference>
<keyword evidence="2" id="KW-0808">Transferase</keyword>
<proteinExistence type="predicted"/>
<dbReference type="Proteomes" id="UP001209885">
    <property type="component" value="Unassembled WGS sequence"/>
</dbReference>
<dbReference type="Pfam" id="PF26337">
    <property type="entry name" value="Gtf3_C"/>
    <property type="match status" value="1"/>
</dbReference>
<feature type="domain" description="Glucosyltransferase 3-like C-terminal" evidence="1">
    <location>
        <begin position="311"/>
        <end position="357"/>
    </location>
</feature>